<dbReference type="PANTHER" id="PTHR23322:SF78">
    <property type="entry name" value="PLANT UBX DOMAIN-CONTAINING PROTEIN 16-RELATED"/>
    <property type="match status" value="1"/>
</dbReference>
<comment type="caution">
    <text evidence="4">The sequence shown here is derived from an EMBL/GenBank/DDBJ whole genome shotgun (WGS) entry which is preliminary data.</text>
</comment>
<evidence type="ECO:0000259" key="3">
    <source>
        <dbReference type="PROSITE" id="PS50033"/>
    </source>
</evidence>
<accession>A0ABQ7MRJ9</accession>
<dbReference type="SUPFAM" id="SSF52833">
    <property type="entry name" value="Thioredoxin-like"/>
    <property type="match status" value="2"/>
</dbReference>
<evidence type="ECO:0000256" key="1">
    <source>
        <dbReference type="ARBA" id="ARBA00022786"/>
    </source>
</evidence>
<sequence>MRDDQQKLISSFMEIAIGQTKDTAIQFLKETSWNLEEAINLFLIHRENQPQRQQNATELHRSDYQEEEHIPPPLPSIRDTLYDSSYMYQTPVQVCPEEIWDAESEPSEDSDTDVGPDSKPEPSEEPRRLSSLYRAPLKLLFQGTFEEAKSTSSRQNLWLLVNLQSTTEFTSHMLNRDLWANEVVSQAIESSFILSQVYDDTTEGKKVSTFYRIESAPPVVLLIDPITGQNMRSWSGAIEAHGFVEDLMKYMDDGPHQYMASSTRNKRMKTDKISSESSQTGMPELAESLETKEEEETCSSRNQTISHIVALSWGPEFEKSAEVKQEETCVEFPDLTEEPKGDCDKSLVCSLCVRFPDGRRKQRKFLKTEPIQLLWSFCHSQIVGSEKKAFKLVQAIPGASKTLEYGASATFDQSGLANSMISRPCLTMTAITYFLHVYLIINMIKGKEEQVLPLPLPSTGNTLCDTPVPEELSDSESESLDSLTFDETPQTTSEYQQKLISSFTEVAVGQTMETVIQFLETANWNLEEAINHFFVESNTTRLPPLRFLFEGSFDEAKSASSQENLWLLVNLQSTKDYASHSLDIDLWSNKVVSQAIESSIILWQVYDDTTEGQKISTFYKIESALPVVLLIDPITGFKMRSWSGVIEAQSFIDDLMNYTKSGPHEHIASLTRKEPVLCNETNQTSDDVVTPSGAETCSSTNCDDVVETIETKTLPTHDEEEETCLEFPVLTEEPRGDCDRSLVCSLCVRFPDGRRKQRKFLKTEPIQLLWSFCYSQMVESEKKAFKLVQAIPGASKTLDYGADATFGQSGLANSMVLVAWE</sequence>
<dbReference type="Gene3D" id="3.10.20.90">
    <property type="entry name" value="Phosphatidylinositol 3-kinase Catalytic Subunit, Chain A, domain 1"/>
    <property type="match status" value="2"/>
</dbReference>
<dbReference type="InterPro" id="IPR009060">
    <property type="entry name" value="UBA-like_sf"/>
</dbReference>
<dbReference type="SUPFAM" id="SSF46934">
    <property type="entry name" value="UBA-like"/>
    <property type="match status" value="2"/>
</dbReference>
<dbReference type="Pfam" id="PF00789">
    <property type="entry name" value="UBX"/>
    <property type="match status" value="2"/>
</dbReference>
<dbReference type="InterPro" id="IPR036249">
    <property type="entry name" value="Thioredoxin-like_sf"/>
</dbReference>
<dbReference type="InterPro" id="IPR029071">
    <property type="entry name" value="Ubiquitin-like_domsf"/>
</dbReference>
<evidence type="ECO:0000313" key="5">
    <source>
        <dbReference type="Proteomes" id="UP000823674"/>
    </source>
</evidence>
<feature type="region of interest" description="Disordered" evidence="2">
    <location>
        <begin position="103"/>
        <end position="128"/>
    </location>
</feature>
<dbReference type="CDD" id="cd02958">
    <property type="entry name" value="UAS"/>
    <property type="match status" value="2"/>
</dbReference>
<dbReference type="Gene3D" id="3.40.30.10">
    <property type="entry name" value="Glutaredoxin"/>
    <property type="match status" value="2"/>
</dbReference>
<evidence type="ECO:0000256" key="2">
    <source>
        <dbReference type="SAM" id="MobiDB-lite"/>
    </source>
</evidence>
<dbReference type="InterPro" id="IPR050730">
    <property type="entry name" value="UBX_domain-protein"/>
</dbReference>
<dbReference type="PANTHER" id="PTHR23322">
    <property type="entry name" value="FAS-ASSOCIATED PROTEIN"/>
    <property type="match status" value="1"/>
</dbReference>
<dbReference type="EMBL" id="JADBGQ010000004">
    <property type="protein sequence ID" value="KAG5400495.1"/>
    <property type="molecule type" value="Genomic_DNA"/>
</dbReference>
<dbReference type="SUPFAM" id="SSF54236">
    <property type="entry name" value="Ubiquitin-like"/>
    <property type="match status" value="2"/>
</dbReference>
<dbReference type="CDD" id="cd01767">
    <property type="entry name" value="UBX"/>
    <property type="match status" value="2"/>
</dbReference>
<dbReference type="CDD" id="cd14273">
    <property type="entry name" value="UBA_TAP-C_like"/>
    <property type="match status" value="2"/>
</dbReference>
<organism evidence="4 5">
    <name type="scientific">Brassica rapa subsp. trilocularis</name>
    <dbReference type="NCBI Taxonomy" id="1813537"/>
    <lineage>
        <taxon>Eukaryota</taxon>
        <taxon>Viridiplantae</taxon>
        <taxon>Streptophyta</taxon>
        <taxon>Embryophyta</taxon>
        <taxon>Tracheophyta</taxon>
        <taxon>Spermatophyta</taxon>
        <taxon>Magnoliopsida</taxon>
        <taxon>eudicotyledons</taxon>
        <taxon>Gunneridae</taxon>
        <taxon>Pentapetalae</taxon>
        <taxon>rosids</taxon>
        <taxon>malvids</taxon>
        <taxon>Brassicales</taxon>
        <taxon>Brassicaceae</taxon>
        <taxon>Brassiceae</taxon>
        <taxon>Brassica</taxon>
    </lineage>
</organism>
<feature type="domain" description="UBX" evidence="3">
    <location>
        <begin position="344"/>
        <end position="421"/>
    </location>
</feature>
<proteinExistence type="predicted"/>
<evidence type="ECO:0000313" key="4">
    <source>
        <dbReference type="EMBL" id="KAG5400495.1"/>
    </source>
</evidence>
<dbReference type="Proteomes" id="UP000823674">
    <property type="component" value="Chromosome A04"/>
</dbReference>
<gene>
    <name evidence="4" type="primary">A04p009940.1_BraROA</name>
    <name evidence="4" type="ORF">IGI04_015102</name>
</gene>
<feature type="compositionally biased region" description="Acidic residues" evidence="2">
    <location>
        <begin position="103"/>
        <end position="114"/>
    </location>
</feature>
<dbReference type="Pfam" id="PF14555">
    <property type="entry name" value="UBA_4"/>
    <property type="match status" value="2"/>
</dbReference>
<dbReference type="Gene3D" id="1.10.8.10">
    <property type="entry name" value="DNA helicase RuvA subunit, C-terminal domain"/>
    <property type="match status" value="2"/>
</dbReference>
<feature type="compositionally biased region" description="Basic and acidic residues" evidence="2">
    <location>
        <begin position="58"/>
        <end position="70"/>
    </location>
</feature>
<reference evidence="4 5" key="1">
    <citation type="submission" date="2021-03" db="EMBL/GenBank/DDBJ databases">
        <authorList>
            <person name="King G.J."/>
            <person name="Bancroft I."/>
            <person name="Baten A."/>
            <person name="Bloomfield J."/>
            <person name="Borpatragohain P."/>
            <person name="He Z."/>
            <person name="Irish N."/>
            <person name="Irwin J."/>
            <person name="Liu K."/>
            <person name="Mauleon R.P."/>
            <person name="Moore J."/>
            <person name="Morris R."/>
            <person name="Ostergaard L."/>
            <person name="Wang B."/>
            <person name="Wells R."/>
        </authorList>
    </citation>
    <scope>NUCLEOTIDE SEQUENCE [LARGE SCALE GENOMIC DNA]</scope>
    <source>
        <strain evidence="4">R-o-18</strain>
        <tissue evidence="4">Leaf</tissue>
    </source>
</reference>
<dbReference type="InterPro" id="IPR001012">
    <property type="entry name" value="UBX_dom"/>
</dbReference>
<dbReference type="SMART" id="SM00594">
    <property type="entry name" value="UAS"/>
    <property type="match status" value="2"/>
</dbReference>
<feature type="domain" description="UBX" evidence="3">
    <location>
        <begin position="739"/>
        <end position="819"/>
    </location>
</feature>
<feature type="compositionally biased region" description="Basic and acidic residues" evidence="2">
    <location>
        <begin position="116"/>
        <end position="128"/>
    </location>
</feature>
<dbReference type="Pfam" id="PF13899">
    <property type="entry name" value="Thioredoxin_7"/>
    <property type="match status" value="2"/>
</dbReference>
<protein>
    <recommendedName>
        <fullName evidence="3">UBX domain-containing protein</fullName>
    </recommendedName>
</protein>
<keyword evidence="1" id="KW-0833">Ubl conjugation pathway</keyword>
<dbReference type="InterPro" id="IPR006577">
    <property type="entry name" value="UAS"/>
</dbReference>
<name>A0ABQ7MRJ9_BRACM</name>
<keyword evidence="5" id="KW-1185">Reference proteome</keyword>
<feature type="region of interest" description="Disordered" evidence="2">
    <location>
        <begin position="50"/>
        <end position="75"/>
    </location>
</feature>
<feature type="region of interest" description="Disordered" evidence="2">
    <location>
        <begin position="259"/>
        <end position="284"/>
    </location>
</feature>
<dbReference type="PROSITE" id="PS50033">
    <property type="entry name" value="UBX"/>
    <property type="match status" value="2"/>
</dbReference>